<dbReference type="FunFam" id="3.40.50.300:FF:000237">
    <property type="entry name" value="replication factor C subunit 4"/>
    <property type="match status" value="1"/>
</dbReference>
<dbReference type="Gene3D" id="3.40.50.300">
    <property type="entry name" value="P-loop containing nucleotide triphosphate hydrolases"/>
    <property type="match status" value="1"/>
</dbReference>
<dbReference type="InterPro" id="IPR013748">
    <property type="entry name" value="Rep_factorC_C"/>
</dbReference>
<reference evidence="11 12" key="1">
    <citation type="submission" date="2016-10" db="EMBL/GenBank/DDBJ databases">
        <authorList>
            <person name="de Groot N.N."/>
        </authorList>
    </citation>
    <scope>NUCLEOTIDE SEQUENCE [LARGE SCALE GENOMIC DNA]</scope>
    <source>
        <strain evidence="11 12">PYCC 4715</strain>
    </source>
</reference>
<dbReference type="GO" id="GO:0006281">
    <property type="term" value="P:DNA repair"/>
    <property type="evidence" value="ECO:0007669"/>
    <property type="project" value="UniProtKB-ARBA"/>
</dbReference>
<keyword evidence="5" id="KW-0067">ATP-binding</keyword>
<dbReference type="PANTHER" id="PTHR11669:SF20">
    <property type="entry name" value="REPLICATION FACTOR C SUBUNIT 4"/>
    <property type="match status" value="1"/>
</dbReference>
<dbReference type="InterPro" id="IPR003959">
    <property type="entry name" value="ATPase_AAA_core"/>
</dbReference>
<dbReference type="CDD" id="cd00009">
    <property type="entry name" value="AAA"/>
    <property type="match status" value="1"/>
</dbReference>
<keyword evidence="4" id="KW-0547">Nucleotide-binding</keyword>
<evidence type="ECO:0000313" key="12">
    <source>
        <dbReference type="Proteomes" id="UP000182259"/>
    </source>
</evidence>
<dbReference type="Pfam" id="PF08542">
    <property type="entry name" value="Rep_fac_C"/>
    <property type="match status" value="1"/>
</dbReference>
<dbReference type="GO" id="GO:0005524">
    <property type="term" value="F:ATP binding"/>
    <property type="evidence" value="ECO:0007669"/>
    <property type="project" value="UniProtKB-KW"/>
</dbReference>
<dbReference type="GO" id="GO:0003689">
    <property type="term" value="F:DNA clamp loader activity"/>
    <property type="evidence" value="ECO:0007669"/>
    <property type="project" value="TreeGrafter"/>
</dbReference>
<evidence type="ECO:0000256" key="3">
    <source>
        <dbReference type="ARBA" id="ARBA00022705"/>
    </source>
</evidence>
<dbReference type="GO" id="GO:0016887">
    <property type="term" value="F:ATP hydrolysis activity"/>
    <property type="evidence" value="ECO:0007669"/>
    <property type="project" value="InterPro"/>
</dbReference>
<dbReference type="InterPro" id="IPR027417">
    <property type="entry name" value="P-loop_NTPase"/>
</dbReference>
<proteinExistence type="inferred from homology"/>
<evidence type="ECO:0000256" key="8">
    <source>
        <dbReference type="ARBA" id="ARBA00040745"/>
    </source>
</evidence>
<dbReference type="EMBL" id="LT635767">
    <property type="protein sequence ID" value="SGZ55375.1"/>
    <property type="molecule type" value="Genomic_DNA"/>
</dbReference>
<dbReference type="SMART" id="SM00382">
    <property type="entry name" value="AAA"/>
    <property type="match status" value="1"/>
</dbReference>
<keyword evidence="7" id="KW-0539">Nucleus</keyword>
<evidence type="ECO:0000256" key="2">
    <source>
        <dbReference type="ARBA" id="ARBA00005378"/>
    </source>
</evidence>
<dbReference type="PANTHER" id="PTHR11669">
    <property type="entry name" value="REPLICATION FACTOR C / DNA POLYMERASE III GAMMA-TAU SUBUNIT"/>
    <property type="match status" value="1"/>
</dbReference>
<dbReference type="GO" id="GO:0005663">
    <property type="term" value="C:DNA replication factor C complex"/>
    <property type="evidence" value="ECO:0007669"/>
    <property type="project" value="TreeGrafter"/>
</dbReference>
<dbReference type="Pfam" id="PF21960">
    <property type="entry name" value="RCF1-5-like_lid"/>
    <property type="match status" value="1"/>
</dbReference>
<dbReference type="GO" id="GO:0006271">
    <property type="term" value="P:DNA strand elongation involved in DNA replication"/>
    <property type="evidence" value="ECO:0007669"/>
    <property type="project" value="UniProtKB-ARBA"/>
</dbReference>
<keyword evidence="6" id="KW-0238">DNA-binding</keyword>
<comment type="similarity">
    <text evidence="2">Belongs to the activator 1 small subunits family.</text>
</comment>
<evidence type="ECO:0000256" key="1">
    <source>
        <dbReference type="ARBA" id="ARBA00004123"/>
    </source>
</evidence>
<evidence type="ECO:0000256" key="7">
    <source>
        <dbReference type="ARBA" id="ARBA00023242"/>
    </source>
</evidence>
<sequence length="343" mass="38988">MLTQYDQEKLDHTPWVEKYRPKKLDDVSSQEHAVKVLQKTLELANLPHMLFYGPPGTGKTSTVLALAKQLYGPRLYKLRVLELNASDERGISIVRQKIKNFARLTVSNPTPEDLRDYPCPPYKIIVLDEADSMTNDAQSALRRTMENYSGVTRFCLICNYITRIIDPLALRCSKFRFRPLDNENALSRLQYVVEQEKVNLDLEKVLHEILKVSGGDLRKAITYLQSATRLNSVLEDGGITVTTIREIAGVVDKELMDSIVTTIRTKNTEKIAKKVHEVVLQGWSAQQVSDQLHDIFILDDSLTSPEKNAMAQLFFETDRKLNNGTDEHIQLLNLSFQLSNALA</sequence>
<protein>
    <recommendedName>
        <fullName evidence="8">Replication factor C subunit 2</fullName>
    </recommendedName>
    <alternativeName>
        <fullName evidence="9">Activator 1 41 kDa subunit</fullName>
    </alternativeName>
</protein>
<gene>
    <name evidence="11" type="ORF">SAMEA4029009_CIC11G00000001803</name>
</gene>
<dbReference type="FunFam" id="1.10.8.60:FF:000032">
    <property type="entry name" value="Replication factor C subunit 4"/>
    <property type="match status" value="1"/>
</dbReference>
<dbReference type="GO" id="GO:0005634">
    <property type="term" value="C:nucleus"/>
    <property type="evidence" value="ECO:0007669"/>
    <property type="project" value="UniProtKB-SubCell"/>
</dbReference>
<dbReference type="SUPFAM" id="SSF52540">
    <property type="entry name" value="P-loop containing nucleoside triphosphate hydrolases"/>
    <property type="match status" value="1"/>
</dbReference>
<feature type="domain" description="AAA+ ATPase" evidence="10">
    <location>
        <begin position="45"/>
        <end position="181"/>
    </location>
</feature>
<dbReference type="InterPro" id="IPR008921">
    <property type="entry name" value="DNA_pol3_clamp-load_cplx_C"/>
</dbReference>
<dbReference type="GO" id="GO:0000076">
    <property type="term" value="P:DNA replication checkpoint signaling"/>
    <property type="evidence" value="ECO:0007669"/>
    <property type="project" value="UniProtKB-ARBA"/>
</dbReference>
<dbReference type="GO" id="GO:0003677">
    <property type="term" value="F:DNA binding"/>
    <property type="evidence" value="ECO:0007669"/>
    <property type="project" value="UniProtKB-KW"/>
</dbReference>
<dbReference type="InterPro" id="IPR047854">
    <property type="entry name" value="RFC_lid"/>
</dbReference>
<evidence type="ECO:0000256" key="9">
    <source>
        <dbReference type="ARBA" id="ARBA00075373"/>
    </source>
</evidence>
<dbReference type="AlphaFoldDB" id="A0A1L0BVI7"/>
<dbReference type="GO" id="GO:0031391">
    <property type="term" value="C:Elg1 RFC-like complex"/>
    <property type="evidence" value="ECO:0007669"/>
    <property type="project" value="UniProtKB-ARBA"/>
</dbReference>
<evidence type="ECO:0000256" key="6">
    <source>
        <dbReference type="ARBA" id="ARBA00023125"/>
    </source>
</evidence>
<evidence type="ECO:0000313" key="11">
    <source>
        <dbReference type="EMBL" id="SGZ55375.1"/>
    </source>
</evidence>
<evidence type="ECO:0000256" key="4">
    <source>
        <dbReference type="ARBA" id="ARBA00022741"/>
    </source>
</evidence>
<evidence type="ECO:0000259" key="10">
    <source>
        <dbReference type="SMART" id="SM00382"/>
    </source>
</evidence>
<dbReference type="InterPro" id="IPR050238">
    <property type="entry name" value="DNA_Rep/Repair_Clamp_Loader"/>
</dbReference>
<keyword evidence="3" id="KW-0235">DNA replication</keyword>
<dbReference type="InterPro" id="IPR003593">
    <property type="entry name" value="AAA+_ATPase"/>
</dbReference>
<dbReference type="SUPFAM" id="SSF48019">
    <property type="entry name" value="post-AAA+ oligomerization domain-like"/>
    <property type="match status" value="1"/>
</dbReference>
<accession>A0A1L0BVI7</accession>
<organism evidence="11 12">
    <name type="scientific">Sungouiella intermedia</name>
    <dbReference type="NCBI Taxonomy" id="45354"/>
    <lineage>
        <taxon>Eukaryota</taxon>
        <taxon>Fungi</taxon>
        <taxon>Dikarya</taxon>
        <taxon>Ascomycota</taxon>
        <taxon>Saccharomycotina</taxon>
        <taxon>Pichiomycetes</taxon>
        <taxon>Metschnikowiaceae</taxon>
        <taxon>Sungouiella</taxon>
    </lineage>
</organism>
<evidence type="ECO:0000256" key="5">
    <source>
        <dbReference type="ARBA" id="ARBA00022840"/>
    </source>
</evidence>
<dbReference type="Gene3D" id="1.20.272.10">
    <property type="match status" value="1"/>
</dbReference>
<dbReference type="Pfam" id="PF00004">
    <property type="entry name" value="AAA"/>
    <property type="match status" value="1"/>
</dbReference>
<dbReference type="Gene3D" id="1.10.8.60">
    <property type="match status" value="1"/>
</dbReference>
<dbReference type="FunFam" id="1.20.272.10:FF:000011">
    <property type="entry name" value="Replication factor C subunit 2"/>
    <property type="match status" value="1"/>
</dbReference>
<dbReference type="Proteomes" id="UP000182259">
    <property type="component" value="Chromosome IV"/>
</dbReference>
<dbReference type="CDD" id="cd18140">
    <property type="entry name" value="HLD_clamp_RFC"/>
    <property type="match status" value="1"/>
</dbReference>
<comment type="subcellular location">
    <subcellularLocation>
        <location evidence="1">Nucleus</location>
    </subcellularLocation>
</comment>
<name>A0A1L0BVI7_9ASCO</name>